<dbReference type="Proteomes" id="UP001732700">
    <property type="component" value="Chromosome 1D"/>
</dbReference>
<evidence type="ECO:0000313" key="1">
    <source>
        <dbReference type="EnsemblPlants" id="AVESA.00010b.r2.1DG0122700.1.CDS"/>
    </source>
</evidence>
<keyword evidence="2" id="KW-1185">Reference proteome</keyword>
<dbReference type="EnsemblPlants" id="AVESA.00010b.r2.1DG0122700.1">
    <property type="protein sequence ID" value="AVESA.00010b.r2.1DG0122700.1.CDS"/>
    <property type="gene ID" value="AVESA.00010b.r2.1DG0122700"/>
</dbReference>
<reference evidence="1" key="2">
    <citation type="submission" date="2025-09" db="UniProtKB">
        <authorList>
            <consortium name="EnsemblPlants"/>
        </authorList>
    </citation>
    <scope>IDENTIFICATION</scope>
</reference>
<organism evidence="1 2">
    <name type="scientific">Avena sativa</name>
    <name type="common">Oat</name>
    <dbReference type="NCBI Taxonomy" id="4498"/>
    <lineage>
        <taxon>Eukaryota</taxon>
        <taxon>Viridiplantae</taxon>
        <taxon>Streptophyta</taxon>
        <taxon>Embryophyta</taxon>
        <taxon>Tracheophyta</taxon>
        <taxon>Spermatophyta</taxon>
        <taxon>Magnoliopsida</taxon>
        <taxon>Liliopsida</taxon>
        <taxon>Poales</taxon>
        <taxon>Poaceae</taxon>
        <taxon>BOP clade</taxon>
        <taxon>Pooideae</taxon>
        <taxon>Poodae</taxon>
        <taxon>Poeae</taxon>
        <taxon>Poeae Chloroplast Group 1 (Aveneae type)</taxon>
        <taxon>Aveninae</taxon>
        <taxon>Avena</taxon>
    </lineage>
</organism>
<proteinExistence type="predicted"/>
<reference evidence="1" key="1">
    <citation type="submission" date="2021-05" db="EMBL/GenBank/DDBJ databases">
        <authorList>
            <person name="Scholz U."/>
            <person name="Mascher M."/>
            <person name="Fiebig A."/>
        </authorList>
    </citation>
    <scope>NUCLEOTIDE SEQUENCE [LARGE SCALE GENOMIC DNA]</scope>
</reference>
<name>A0ACD5TSX8_AVESA</name>
<evidence type="ECO:0000313" key="2">
    <source>
        <dbReference type="Proteomes" id="UP001732700"/>
    </source>
</evidence>
<protein>
    <submittedName>
        <fullName evidence="1">Uncharacterized protein</fullName>
    </submittedName>
</protein>
<accession>A0ACD5TSX8</accession>
<sequence>MNGGTGVSSPEGPSGESGIAEWRRIYGCVEALLPRVEQVAADRARLEAANEALQELAEARENALQTRLLQAEASRRRWKAAYAELPPGHNPKLAELQQSDLEDSKTCDALFHIDNSQLQIVQLKEATNGAEPSHNNADHEDIARDLRAELRKFKQACETLTSNKDKEVSALRAVKDFLWNQLRTMDKDNAALLKINEIEAAQATEAAEKLQQKMEELELAAQNKDDEIRRLRAENKETSNKRPRLYSKMCIFVKIHDGKTISLEVADSDTINSVKAKIQDKEGIPAGNLRLMYVNRLLVGSRTLKDQNIQEEDILDVVFRGMHVIAKMRSGKSTTLEVESSDTIHSVKAKIFDQTCMAPAGQRLFFADKLLEDGCTLADYNIKNDSVLAAEFHFPLERLRVSVVTRTGKSIIEHTFMRSDMVDDVKGRIYAELGIHPDEQRLLFCGDLLEDGQPLFPEILCGAGTLHLHLRPPGGQ</sequence>